<evidence type="ECO:0000256" key="2">
    <source>
        <dbReference type="ARBA" id="ARBA00012438"/>
    </source>
</evidence>
<evidence type="ECO:0000256" key="7">
    <source>
        <dbReference type="SAM" id="Coils"/>
    </source>
</evidence>
<dbReference type="EC" id="2.7.13.3" evidence="2"/>
<evidence type="ECO:0000256" key="3">
    <source>
        <dbReference type="ARBA" id="ARBA00022553"/>
    </source>
</evidence>
<feature type="coiled-coil region" evidence="7">
    <location>
        <begin position="195"/>
        <end position="229"/>
    </location>
</feature>
<dbReference type="Pfam" id="PF00512">
    <property type="entry name" value="HisKA"/>
    <property type="match status" value="1"/>
</dbReference>
<comment type="caution">
    <text evidence="9">The sequence shown here is derived from an EMBL/GenBank/DDBJ whole genome shotgun (WGS) entry which is preliminary data.</text>
</comment>
<dbReference type="STRING" id="394096.DB31_1292"/>
<dbReference type="SUPFAM" id="SSF47384">
    <property type="entry name" value="Homodimeric domain of signal transducing histidine kinase"/>
    <property type="match status" value="1"/>
</dbReference>
<keyword evidence="3" id="KW-0597">Phosphoprotein</keyword>
<evidence type="ECO:0000256" key="1">
    <source>
        <dbReference type="ARBA" id="ARBA00000085"/>
    </source>
</evidence>
<protein>
    <recommendedName>
        <fullName evidence="2">histidine kinase</fullName>
        <ecNumber evidence="2">2.7.13.3</ecNumber>
    </recommendedName>
</protein>
<keyword evidence="6" id="KW-0902">Two-component regulatory system</keyword>
<dbReference type="SUPFAM" id="SSF55874">
    <property type="entry name" value="ATPase domain of HSP90 chaperone/DNA topoisomerase II/histidine kinase"/>
    <property type="match status" value="1"/>
</dbReference>
<dbReference type="InterPro" id="IPR050736">
    <property type="entry name" value="Sensor_HK_Regulatory"/>
</dbReference>
<evidence type="ECO:0000259" key="8">
    <source>
        <dbReference type="PROSITE" id="PS50109"/>
    </source>
</evidence>
<proteinExistence type="predicted"/>
<evidence type="ECO:0000256" key="5">
    <source>
        <dbReference type="ARBA" id="ARBA00022777"/>
    </source>
</evidence>
<dbReference type="PROSITE" id="PS50109">
    <property type="entry name" value="HIS_KIN"/>
    <property type="match status" value="1"/>
</dbReference>
<dbReference type="Gene3D" id="1.10.287.130">
    <property type="match status" value="1"/>
</dbReference>
<evidence type="ECO:0000313" key="9">
    <source>
        <dbReference type="EMBL" id="KFE66227.1"/>
    </source>
</evidence>
<dbReference type="GO" id="GO:0000155">
    <property type="term" value="F:phosphorelay sensor kinase activity"/>
    <property type="evidence" value="ECO:0007669"/>
    <property type="project" value="InterPro"/>
</dbReference>
<sequence length="471" mass="52725">MRSLTLVPSGIPAIGDIPWGSHFCNFYATAEDLTDSLVPYFKAGLEHNEHCLWVTSEPLGVEDSKAALRTAVPRLEEYLREGRIDIVDHREWYLRGGSKLAEEVLQGWMDRKGQALARGFSGLRISGNTAWLEAKDWKDFTDYETRVNETFRQHEILAMCSYCLHRCEPMGILDVVRNHQFAVARREGTWEVLESASLKLAKEELCRLNEELERRVVERTAALEAALQERAHAEQEALAAVRIRDEFLSMASHELKTPLTSLQLQLGLLKSGVMASGDGVARKLSPKLQTLERQVTRLNALNNSLLDVTALSTGKLRLELQPVELGALVREAVERLEPDFARAGCEVRLELVEELQGRWDPMRLEQIVVNLLTNAIKYGLGKPVHIQVQRRGESAVLAVRDQGIGISSEAQERLFRKFERAVPSQHYGGLGLGLYISRTLVEAMQGAIQVDSQPGHGAIFTVTLPCEPALH</sequence>
<reference evidence="9 10" key="1">
    <citation type="submission" date="2014-04" db="EMBL/GenBank/DDBJ databases">
        <title>Genome assembly of Hyalangium minutum DSM 14724.</title>
        <authorList>
            <person name="Sharma G."/>
            <person name="Subramanian S."/>
        </authorList>
    </citation>
    <scope>NUCLEOTIDE SEQUENCE [LARGE SCALE GENOMIC DNA]</scope>
    <source>
        <strain evidence="9 10">DSM 14724</strain>
    </source>
</reference>
<dbReference type="SMART" id="SM00388">
    <property type="entry name" value="HisKA"/>
    <property type="match status" value="1"/>
</dbReference>
<dbReference type="SMART" id="SM00387">
    <property type="entry name" value="HATPase_c"/>
    <property type="match status" value="1"/>
</dbReference>
<gene>
    <name evidence="9" type="ORF">DB31_1292</name>
</gene>
<organism evidence="9 10">
    <name type="scientific">Hyalangium minutum</name>
    <dbReference type="NCBI Taxonomy" id="394096"/>
    <lineage>
        <taxon>Bacteria</taxon>
        <taxon>Pseudomonadati</taxon>
        <taxon>Myxococcota</taxon>
        <taxon>Myxococcia</taxon>
        <taxon>Myxococcales</taxon>
        <taxon>Cystobacterineae</taxon>
        <taxon>Archangiaceae</taxon>
        <taxon>Hyalangium</taxon>
    </lineage>
</organism>
<evidence type="ECO:0000256" key="4">
    <source>
        <dbReference type="ARBA" id="ARBA00022679"/>
    </source>
</evidence>
<keyword evidence="4" id="KW-0808">Transferase</keyword>
<dbReference type="CDD" id="cd00082">
    <property type="entry name" value="HisKA"/>
    <property type="match status" value="1"/>
</dbReference>
<dbReference type="EMBL" id="JMCB01000011">
    <property type="protein sequence ID" value="KFE66227.1"/>
    <property type="molecule type" value="Genomic_DNA"/>
</dbReference>
<keyword evidence="10" id="KW-1185">Reference proteome</keyword>
<dbReference type="FunFam" id="3.30.565.10:FF:000006">
    <property type="entry name" value="Sensor histidine kinase WalK"/>
    <property type="match status" value="1"/>
</dbReference>
<evidence type="ECO:0000256" key="6">
    <source>
        <dbReference type="ARBA" id="ARBA00023012"/>
    </source>
</evidence>
<dbReference type="InterPro" id="IPR003661">
    <property type="entry name" value="HisK_dim/P_dom"/>
</dbReference>
<dbReference type="InterPro" id="IPR025847">
    <property type="entry name" value="MEDS_domain"/>
</dbReference>
<dbReference type="Pfam" id="PF14417">
    <property type="entry name" value="MEDS"/>
    <property type="match status" value="1"/>
</dbReference>
<dbReference type="PANTHER" id="PTHR43711:SF26">
    <property type="entry name" value="SENSOR HISTIDINE KINASE RCSC"/>
    <property type="match status" value="1"/>
</dbReference>
<dbReference type="InterPro" id="IPR003594">
    <property type="entry name" value="HATPase_dom"/>
</dbReference>
<comment type="catalytic activity">
    <reaction evidence="1">
        <text>ATP + protein L-histidine = ADP + protein N-phospho-L-histidine.</text>
        <dbReference type="EC" id="2.7.13.3"/>
    </reaction>
</comment>
<dbReference type="InterPro" id="IPR036890">
    <property type="entry name" value="HATPase_C_sf"/>
</dbReference>
<dbReference type="InterPro" id="IPR004358">
    <property type="entry name" value="Sig_transdc_His_kin-like_C"/>
</dbReference>
<feature type="domain" description="Histidine kinase" evidence="8">
    <location>
        <begin position="250"/>
        <end position="468"/>
    </location>
</feature>
<dbReference type="Pfam" id="PF02518">
    <property type="entry name" value="HATPase_c"/>
    <property type="match status" value="1"/>
</dbReference>
<dbReference type="InterPro" id="IPR005467">
    <property type="entry name" value="His_kinase_dom"/>
</dbReference>
<dbReference type="Gene3D" id="3.30.565.10">
    <property type="entry name" value="Histidine kinase-like ATPase, C-terminal domain"/>
    <property type="match status" value="1"/>
</dbReference>
<dbReference type="PRINTS" id="PR00344">
    <property type="entry name" value="BCTRLSENSOR"/>
</dbReference>
<name>A0A085WEW4_9BACT</name>
<dbReference type="Proteomes" id="UP000028725">
    <property type="component" value="Unassembled WGS sequence"/>
</dbReference>
<accession>A0A085WEW4</accession>
<evidence type="ECO:0000313" key="10">
    <source>
        <dbReference type="Proteomes" id="UP000028725"/>
    </source>
</evidence>
<keyword evidence="7" id="KW-0175">Coiled coil</keyword>
<dbReference type="AlphaFoldDB" id="A0A085WEW4"/>
<dbReference type="RefSeq" id="WP_240486912.1">
    <property type="nucleotide sequence ID" value="NZ_JMCB01000011.1"/>
</dbReference>
<keyword evidence="5 9" id="KW-0418">Kinase</keyword>
<dbReference type="PANTHER" id="PTHR43711">
    <property type="entry name" value="TWO-COMPONENT HISTIDINE KINASE"/>
    <property type="match status" value="1"/>
</dbReference>
<dbReference type="InterPro" id="IPR036097">
    <property type="entry name" value="HisK_dim/P_sf"/>
</dbReference>